<dbReference type="InterPro" id="IPR013149">
    <property type="entry name" value="ADH-like_C"/>
</dbReference>
<keyword evidence="5" id="KW-1185">Reference proteome</keyword>
<dbReference type="PANTHER" id="PTHR48106">
    <property type="entry name" value="QUINONE OXIDOREDUCTASE PIG3-RELATED"/>
    <property type="match status" value="1"/>
</dbReference>
<dbReference type="SMART" id="SM00829">
    <property type="entry name" value="PKS_ER"/>
    <property type="match status" value="1"/>
</dbReference>
<dbReference type="Pfam" id="PF00107">
    <property type="entry name" value="ADH_zinc_N"/>
    <property type="match status" value="1"/>
</dbReference>
<keyword evidence="2" id="KW-0560">Oxidoreductase</keyword>
<evidence type="ECO:0000313" key="5">
    <source>
        <dbReference type="Proteomes" id="UP000520156"/>
    </source>
</evidence>
<dbReference type="InterPro" id="IPR013154">
    <property type="entry name" value="ADH-like_N"/>
</dbReference>
<dbReference type="GO" id="GO:0016651">
    <property type="term" value="F:oxidoreductase activity, acting on NAD(P)H"/>
    <property type="evidence" value="ECO:0007669"/>
    <property type="project" value="TreeGrafter"/>
</dbReference>
<dbReference type="Gene3D" id="3.90.180.10">
    <property type="entry name" value="Medium-chain alcohol dehydrogenases, catalytic domain"/>
    <property type="match status" value="1"/>
</dbReference>
<dbReference type="SUPFAM" id="SSF51735">
    <property type="entry name" value="NAD(P)-binding Rossmann-fold domains"/>
    <property type="match status" value="1"/>
</dbReference>
<organism evidence="4 5">
    <name type="scientific">Novosphingobium aerophilum</name>
    <dbReference type="NCBI Taxonomy" id="2839843"/>
    <lineage>
        <taxon>Bacteria</taxon>
        <taxon>Pseudomonadati</taxon>
        <taxon>Pseudomonadota</taxon>
        <taxon>Alphaproteobacteria</taxon>
        <taxon>Sphingomonadales</taxon>
        <taxon>Sphingomonadaceae</taxon>
        <taxon>Novosphingobium</taxon>
    </lineage>
</organism>
<accession>A0A7X1FB60</accession>
<dbReference type="AlphaFoldDB" id="A0A7X1FB60"/>
<evidence type="ECO:0000256" key="1">
    <source>
        <dbReference type="ARBA" id="ARBA00022857"/>
    </source>
</evidence>
<dbReference type="GO" id="GO:0070402">
    <property type="term" value="F:NADPH binding"/>
    <property type="evidence" value="ECO:0007669"/>
    <property type="project" value="TreeGrafter"/>
</dbReference>
<evidence type="ECO:0000256" key="2">
    <source>
        <dbReference type="ARBA" id="ARBA00023002"/>
    </source>
</evidence>
<sequence>MNDIPSTMRAVRLDQVGGPENLAVVDVPTPAVGPHDVLIKTALAGLTYGDTEARRGTYFSTTVLPHYPGREVAGTVVAVGDSVTGIAVGDRVMALVVSGACCAEYVAAPTVPTTTKDGRSYPPADITRIPDSVSFECALPYIVNYRLAHFLFEGSSKVPKGATVLVHGASGGMGSMVMQLGEAKGCHVIATCRTAQEEEFCRKLGAAEVIRVDTEDYVAKVLTLTSGRGVDFSFNGVGGETLNRDFEVMAPFGEIQAYGYVAGKTLFDVFRIGKTIAIKTFAADDFFPTPMLPAATQAMLNLFECGPLYAAEMIFPMSEVVEANRLLDRGGVIGKVALRP</sequence>
<dbReference type="EMBL" id="JACLAU010000053">
    <property type="protein sequence ID" value="MBC2653514.1"/>
    <property type="molecule type" value="Genomic_DNA"/>
</dbReference>
<name>A0A7X1FB60_9SPHN</name>
<dbReference type="InterPro" id="IPR036291">
    <property type="entry name" value="NAD(P)-bd_dom_sf"/>
</dbReference>
<reference evidence="4 5" key="1">
    <citation type="submission" date="2020-08" db="EMBL/GenBank/DDBJ databases">
        <title>The genome sequence of Novosphingobium flavum 4Y4.</title>
        <authorList>
            <person name="Liu Y."/>
        </authorList>
    </citation>
    <scope>NUCLEOTIDE SEQUENCE [LARGE SCALE GENOMIC DNA]</scope>
    <source>
        <strain evidence="4 5">4Y4</strain>
    </source>
</reference>
<evidence type="ECO:0000313" key="4">
    <source>
        <dbReference type="EMBL" id="MBC2653514.1"/>
    </source>
</evidence>
<dbReference type="InterPro" id="IPR020843">
    <property type="entry name" value="ER"/>
</dbReference>
<evidence type="ECO:0000259" key="3">
    <source>
        <dbReference type="SMART" id="SM00829"/>
    </source>
</evidence>
<feature type="domain" description="Enoyl reductase (ER)" evidence="3">
    <location>
        <begin position="17"/>
        <end position="338"/>
    </location>
</feature>
<dbReference type="SUPFAM" id="SSF50129">
    <property type="entry name" value="GroES-like"/>
    <property type="match status" value="1"/>
</dbReference>
<comment type="caution">
    <text evidence="4">The sequence shown here is derived from an EMBL/GenBank/DDBJ whole genome shotgun (WGS) entry which is preliminary data.</text>
</comment>
<keyword evidence="1" id="KW-0521">NADP</keyword>
<dbReference type="Proteomes" id="UP000520156">
    <property type="component" value="Unassembled WGS sequence"/>
</dbReference>
<dbReference type="InterPro" id="IPR011032">
    <property type="entry name" value="GroES-like_sf"/>
</dbReference>
<gene>
    <name evidence="4" type="ORF">H7F49_17675</name>
</gene>
<dbReference type="Gene3D" id="3.40.50.720">
    <property type="entry name" value="NAD(P)-binding Rossmann-like Domain"/>
    <property type="match status" value="1"/>
</dbReference>
<dbReference type="RefSeq" id="WP_185684889.1">
    <property type="nucleotide sequence ID" value="NZ_JACLAU010000053.1"/>
</dbReference>
<dbReference type="Pfam" id="PF08240">
    <property type="entry name" value="ADH_N"/>
    <property type="match status" value="1"/>
</dbReference>
<dbReference type="PANTHER" id="PTHR48106:SF18">
    <property type="entry name" value="QUINONE OXIDOREDUCTASE PIG3"/>
    <property type="match status" value="1"/>
</dbReference>
<proteinExistence type="predicted"/>
<protein>
    <submittedName>
        <fullName evidence="4">Zinc-binding alcohol dehydrogenase family protein</fullName>
    </submittedName>
</protein>